<feature type="chain" id="PRO_5045606016" evidence="1">
    <location>
        <begin position="21"/>
        <end position="158"/>
    </location>
</feature>
<gene>
    <name evidence="3" type="ORF">NMU02_00050</name>
</gene>
<dbReference type="InterPro" id="IPR026444">
    <property type="entry name" value="Secre_tail"/>
</dbReference>
<name>A0ABT1MCW2_9BACT</name>
<reference evidence="3 4" key="1">
    <citation type="submission" date="2022-07" db="EMBL/GenBank/DDBJ databases">
        <title>Fecal culturing of patients with breast cancer.</title>
        <authorList>
            <person name="Teng N.M.Y."/>
            <person name="Kiu R."/>
            <person name="Evans R."/>
            <person name="Baker D.J."/>
            <person name="Zenner C."/>
            <person name="Robinson S.D."/>
            <person name="Hall L.J."/>
        </authorList>
    </citation>
    <scope>NUCLEOTIDE SEQUENCE [LARGE SCALE GENOMIC DNA]</scope>
    <source>
        <strain evidence="3 4">LH1063</strain>
    </source>
</reference>
<organism evidence="3 4">
    <name type="scientific">Coprobacter tertius</name>
    <dbReference type="NCBI Taxonomy" id="2944915"/>
    <lineage>
        <taxon>Bacteria</taxon>
        <taxon>Pseudomonadati</taxon>
        <taxon>Bacteroidota</taxon>
        <taxon>Bacteroidia</taxon>
        <taxon>Bacteroidales</taxon>
        <taxon>Barnesiellaceae</taxon>
        <taxon>Coprobacter</taxon>
    </lineage>
</organism>
<accession>A0ABT1MCW2</accession>
<evidence type="ECO:0000313" key="4">
    <source>
        <dbReference type="Proteomes" id="UP001205603"/>
    </source>
</evidence>
<dbReference type="Pfam" id="PF18962">
    <property type="entry name" value="Por_Secre_tail"/>
    <property type="match status" value="1"/>
</dbReference>
<evidence type="ECO:0000256" key="1">
    <source>
        <dbReference type="SAM" id="SignalP"/>
    </source>
</evidence>
<keyword evidence="4" id="KW-1185">Reference proteome</keyword>
<protein>
    <submittedName>
        <fullName evidence="3">T9SS type A sorting domain-containing protein</fullName>
    </submittedName>
</protein>
<dbReference type="Proteomes" id="UP001205603">
    <property type="component" value="Unassembled WGS sequence"/>
</dbReference>
<comment type="caution">
    <text evidence="3">The sequence shown here is derived from an EMBL/GenBank/DDBJ whole genome shotgun (WGS) entry which is preliminary data.</text>
</comment>
<evidence type="ECO:0000313" key="3">
    <source>
        <dbReference type="EMBL" id="MCP9610483.1"/>
    </source>
</evidence>
<keyword evidence="1" id="KW-0732">Signal</keyword>
<feature type="signal peptide" evidence="1">
    <location>
        <begin position="1"/>
        <end position="20"/>
    </location>
</feature>
<evidence type="ECO:0000259" key="2">
    <source>
        <dbReference type="Pfam" id="PF18962"/>
    </source>
</evidence>
<sequence length="158" mass="17445">MRKKLLLILSIIFCISFVQAQTSINSAGGSVSQPAGFTSYSVGQPFIVPHFSVSGSIFPGIQQIYEISITDGIDSYPEISMNVYPNPVADYLILSLSLSPNIKNITTKLIDIQGTSLRFNEIHDTKTRIDVSTLAPGTYFLRINMGNRVLKVFKILKK</sequence>
<dbReference type="EMBL" id="JANDHW010000001">
    <property type="protein sequence ID" value="MCP9610483.1"/>
    <property type="molecule type" value="Genomic_DNA"/>
</dbReference>
<proteinExistence type="predicted"/>
<feature type="domain" description="Secretion system C-terminal sorting" evidence="2">
    <location>
        <begin position="83"/>
        <end position="148"/>
    </location>
</feature>
<dbReference type="NCBIfam" id="TIGR04183">
    <property type="entry name" value="Por_Secre_tail"/>
    <property type="match status" value="1"/>
</dbReference>
<dbReference type="RefSeq" id="WP_255024958.1">
    <property type="nucleotide sequence ID" value="NZ_JANDHW010000001.1"/>
</dbReference>